<dbReference type="Proteomes" id="UP000249390">
    <property type="component" value="Unassembled WGS sequence"/>
</dbReference>
<keyword evidence="2" id="KW-1185">Reference proteome</keyword>
<evidence type="ECO:0000313" key="2">
    <source>
        <dbReference type="Proteomes" id="UP000249390"/>
    </source>
</evidence>
<gene>
    <name evidence="1" type="ORF">DM860_011287</name>
</gene>
<sequence length="65" mass="7617">MQRVINLIEDFVEFDDGRLEQSVDDMTNFTRNEAKSFPSSFPDSLPFLMPTHQRTFNVFTLKNDS</sequence>
<name>A0A328DT29_9ASTE</name>
<dbReference type="EMBL" id="NQVE01000114">
    <property type="protein sequence ID" value="RAL47549.1"/>
    <property type="molecule type" value="Genomic_DNA"/>
</dbReference>
<protein>
    <submittedName>
        <fullName evidence="1">Uncharacterized protein</fullName>
    </submittedName>
</protein>
<comment type="caution">
    <text evidence="1">The sequence shown here is derived from an EMBL/GenBank/DDBJ whole genome shotgun (WGS) entry which is preliminary data.</text>
</comment>
<evidence type="ECO:0000313" key="1">
    <source>
        <dbReference type="EMBL" id="RAL47549.1"/>
    </source>
</evidence>
<organism evidence="1 2">
    <name type="scientific">Cuscuta australis</name>
    <dbReference type="NCBI Taxonomy" id="267555"/>
    <lineage>
        <taxon>Eukaryota</taxon>
        <taxon>Viridiplantae</taxon>
        <taxon>Streptophyta</taxon>
        <taxon>Embryophyta</taxon>
        <taxon>Tracheophyta</taxon>
        <taxon>Spermatophyta</taxon>
        <taxon>Magnoliopsida</taxon>
        <taxon>eudicotyledons</taxon>
        <taxon>Gunneridae</taxon>
        <taxon>Pentapetalae</taxon>
        <taxon>asterids</taxon>
        <taxon>lamiids</taxon>
        <taxon>Solanales</taxon>
        <taxon>Convolvulaceae</taxon>
        <taxon>Cuscuteae</taxon>
        <taxon>Cuscuta</taxon>
        <taxon>Cuscuta subgen. Grammica</taxon>
        <taxon>Cuscuta sect. Cleistogrammica</taxon>
    </lineage>
</organism>
<proteinExistence type="predicted"/>
<dbReference type="AlphaFoldDB" id="A0A328DT29"/>
<accession>A0A328DT29</accession>
<reference evidence="1 2" key="1">
    <citation type="submission" date="2018-06" db="EMBL/GenBank/DDBJ databases">
        <title>The Genome of Cuscuta australis (Dodder) Provides Insight into the Evolution of Plant Parasitism.</title>
        <authorList>
            <person name="Liu H."/>
        </authorList>
    </citation>
    <scope>NUCLEOTIDE SEQUENCE [LARGE SCALE GENOMIC DNA]</scope>
    <source>
        <strain evidence="2">cv. Yunnan</strain>
        <tissue evidence="1">Vines</tissue>
    </source>
</reference>